<name>K0S869_THAOC</name>
<evidence type="ECO:0000313" key="3">
    <source>
        <dbReference type="Proteomes" id="UP000266841"/>
    </source>
</evidence>
<feature type="region of interest" description="Disordered" evidence="1">
    <location>
        <begin position="58"/>
        <end position="133"/>
    </location>
</feature>
<accession>K0S869</accession>
<sequence length="133" mass="13902">ADILAPIVGKRGSHAPGAHGLKYRRHLARLVEVIPAPDRGEHRLRRHGPARRAISMMGQAEVTATVPDQPGPAREGAGSERHSRGSGYEDFGVPNGKLGSTKSGSRDDDGGGRVGLGWAARASGRAEVGSRAK</sequence>
<dbReference type="AlphaFoldDB" id="K0S869"/>
<comment type="caution">
    <text evidence="2">The sequence shown here is derived from an EMBL/GenBank/DDBJ whole genome shotgun (WGS) entry which is preliminary data.</text>
</comment>
<protein>
    <submittedName>
        <fullName evidence="2">Uncharacterized protein</fullName>
    </submittedName>
</protein>
<keyword evidence="3" id="KW-1185">Reference proteome</keyword>
<dbReference type="EMBL" id="AGNL01019902">
    <property type="protein sequence ID" value="EJK61500.1"/>
    <property type="molecule type" value="Genomic_DNA"/>
</dbReference>
<evidence type="ECO:0000313" key="2">
    <source>
        <dbReference type="EMBL" id="EJK61500.1"/>
    </source>
</evidence>
<reference evidence="2 3" key="1">
    <citation type="journal article" date="2012" name="Genome Biol.">
        <title>Genome and low-iron response of an oceanic diatom adapted to chronic iron limitation.</title>
        <authorList>
            <person name="Lommer M."/>
            <person name="Specht M."/>
            <person name="Roy A.S."/>
            <person name="Kraemer L."/>
            <person name="Andreson R."/>
            <person name="Gutowska M.A."/>
            <person name="Wolf J."/>
            <person name="Bergner S.V."/>
            <person name="Schilhabel M.B."/>
            <person name="Klostermeier U.C."/>
            <person name="Beiko R.G."/>
            <person name="Rosenstiel P."/>
            <person name="Hippler M."/>
            <person name="Laroche J."/>
        </authorList>
    </citation>
    <scope>NUCLEOTIDE SEQUENCE [LARGE SCALE GENOMIC DNA]</scope>
    <source>
        <strain evidence="2 3">CCMP1005</strain>
    </source>
</reference>
<gene>
    <name evidence="2" type="ORF">THAOC_18000</name>
</gene>
<feature type="non-terminal residue" evidence="2">
    <location>
        <position position="1"/>
    </location>
</feature>
<proteinExistence type="predicted"/>
<dbReference type="Proteomes" id="UP000266841">
    <property type="component" value="Unassembled WGS sequence"/>
</dbReference>
<organism evidence="2 3">
    <name type="scientific">Thalassiosira oceanica</name>
    <name type="common">Marine diatom</name>
    <dbReference type="NCBI Taxonomy" id="159749"/>
    <lineage>
        <taxon>Eukaryota</taxon>
        <taxon>Sar</taxon>
        <taxon>Stramenopiles</taxon>
        <taxon>Ochrophyta</taxon>
        <taxon>Bacillariophyta</taxon>
        <taxon>Coscinodiscophyceae</taxon>
        <taxon>Thalassiosirophycidae</taxon>
        <taxon>Thalassiosirales</taxon>
        <taxon>Thalassiosiraceae</taxon>
        <taxon>Thalassiosira</taxon>
    </lineage>
</organism>
<evidence type="ECO:0000256" key="1">
    <source>
        <dbReference type="SAM" id="MobiDB-lite"/>
    </source>
</evidence>